<name>A0ABR0U885_REHGL</name>
<feature type="transmembrane region" description="Helical" evidence="6">
    <location>
        <begin position="339"/>
        <end position="363"/>
    </location>
</feature>
<dbReference type="PANTHER" id="PTHR12608">
    <property type="entry name" value="TRANSMEMBRANE PROTEIN HTP-1 RELATED"/>
    <property type="match status" value="1"/>
</dbReference>
<keyword evidence="3 6" id="KW-0812">Transmembrane</keyword>
<evidence type="ECO:0000256" key="3">
    <source>
        <dbReference type="ARBA" id="ARBA00022692"/>
    </source>
</evidence>
<dbReference type="InterPro" id="IPR001727">
    <property type="entry name" value="GDT1-like"/>
</dbReference>
<evidence type="ECO:0000256" key="4">
    <source>
        <dbReference type="ARBA" id="ARBA00022989"/>
    </source>
</evidence>
<dbReference type="PROSITE" id="PS01214">
    <property type="entry name" value="UPF0016"/>
    <property type="match status" value="1"/>
</dbReference>
<evidence type="ECO:0000256" key="5">
    <source>
        <dbReference type="ARBA" id="ARBA00023136"/>
    </source>
</evidence>
<evidence type="ECO:0000256" key="1">
    <source>
        <dbReference type="ARBA" id="ARBA00004141"/>
    </source>
</evidence>
<feature type="transmembrane region" description="Helical" evidence="6">
    <location>
        <begin position="45"/>
        <end position="64"/>
    </location>
</feature>
<comment type="caution">
    <text evidence="7">The sequence shown here is derived from an EMBL/GenBank/DDBJ whole genome shotgun (WGS) entry which is preliminary data.</text>
</comment>
<protein>
    <recommendedName>
        <fullName evidence="9">GDT1 family protein</fullName>
    </recommendedName>
</protein>
<comment type="similarity">
    <text evidence="2">Belongs to the GDT1 family.</text>
</comment>
<accession>A0ABR0U885</accession>
<evidence type="ECO:0000313" key="8">
    <source>
        <dbReference type="Proteomes" id="UP001318860"/>
    </source>
</evidence>
<feature type="transmembrane region" description="Helical" evidence="6">
    <location>
        <begin position="383"/>
        <end position="403"/>
    </location>
</feature>
<evidence type="ECO:0000256" key="2">
    <source>
        <dbReference type="ARBA" id="ARBA00009190"/>
    </source>
</evidence>
<dbReference type="PANTHER" id="PTHR12608:SF6">
    <property type="entry name" value="PROTEIN PAM71, CHLOROPLASTIC"/>
    <property type="match status" value="1"/>
</dbReference>
<dbReference type="Proteomes" id="UP001318860">
    <property type="component" value="Unassembled WGS sequence"/>
</dbReference>
<keyword evidence="5 6" id="KW-0472">Membrane</keyword>
<organism evidence="7 8">
    <name type="scientific">Rehmannia glutinosa</name>
    <name type="common">Chinese foxglove</name>
    <dbReference type="NCBI Taxonomy" id="99300"/>
    <lineage>
        <taxon>Eukaryota</taxon>
        <taxon>Viridiplantae</taxon>
        <taxon>Streptophyta</taxon>
        <taxon>Embryophyta</taxon>
        <taxon>Tracheophyta</taxon>
        <taxon>Spermatophyta</taxon>
        <taxon>Magnoliopsida</taxon>
        <taxon>eudicotyledons</taxon>
        <taxon>Gunneridae</taxon>
        <taxon>Pentapetalae</taxon>
        <taxon>asterids</taxon>
        <taxon>lamiids</taxon>
        <taxon>Lamiales</taxon>
        <taxon>Orobanchaceae</taxon>
        <taxon>Rehmannieae</taxon>
        <taxon>Rehmannia</taxon>
    </lineage>
</organism>
<keyword evidence="8" id="KW-1185">Reference proteome</keyword>
<proteinExistence type="inferred from homology"/>
<evidence type="ECO:0000256" key="6">
    <source>
        <dbReference type="SAM" id="Phobius"/>
    </source>
</evidence>
<comment type="subcellular location">
    <subcellularLocation>
        <location evidence="1">Membrane</location>
        <topology evidence="1">Multi-pass membrane protein</topology>
    </subcellularLocation>
</comment>
<gene>
    <name evidence="7" type="ORF">DH2020_047931</name>
</gene>
<sequence>MASTDSPARVEEKLFKGSAMTKRGAYAAISYMTCAGKSSGLNSFGLMWCNGILCGPVLLLWTLFRGDLEMTMNFPYLFSPGFLYIPQHDSEFCSYTDNLWQFEGKIFAGKPSYGSQIPSFTVVASKKELMTTKEKCYNCTPSPHTSKICSSTGKLTLLNESMKKCATLLDYRVQNAPSLSYLKLMLMCGFFTLQTTQQALAGSDVTSSLQSFSFLGDLNDISTGFASAFLLIFFSELGDKTFFIAALLAARNSAVVTFIGTFSALGVMTIISVVVGRTFHYVDDILPFRFGDSDLPIDDLAAVCLLIYFGVSSLLEASSSDGLKAEEEQKEAELAVSEVSGSGAGILSAANTVFSTFLLVFVAEWGDKSFFSTIALAAASSPLGVIAGALAGHGVATLLAVLGGSFLGTYLSEKVIAYIGGTLFLVFAAVTLFEIVS</sequence>
<dbReference type="EMBL" id="JABTTQ020003342">
    <property type="protein sequence ID" value="KAK6118360.1"/>
    <property type="molecule type" value="Genomic_DNA"/>
</dbReference>
<keyword evidence="4 6" id="KW-1133">Transmembrane helix</keyword>
<dbReference type="Pfam" id="PF01169">
    <property type="entry name" value="GDT1"/>
    <property type="match status" value="2"/>
</dbReference>
<evidence type="ECO:0008006" key="9">
    <source>
        <dbReference type="Google" id="ProtNLM"/>
    </source>
</evidence>
<dbReference type="InterPro" id="IPR049555">
    <property type="entry name" value="GDT1-like_CS"/>
</dbReference>
<evidence type="ECO:0000313" key="7">
    <source>
        <dbReference type="EMBL" id="KAK6118360.1"/>
    </source>
</evidence>
<reference evidence="7 8" key="1">
    <citation type="journal article" date="2021" name="Comput. Struct. Biotechnol. J.">
        <title>De novo genome assembly of the potent medicinal plant Rehmannia glutinosa using nanopore technology.</title>
        <authorList>
            <person name="Ma L."/>
            <person name="Dong C."/>
            <person name="Song C."/>
            <person name="Wang X."/>
            <person name="Zheng X."/>
            <person name="Niu Y."/>
            <person name="Chen S."/>
            <person name="Feng W."/>
        </authorList>
    </citation>
    <scope>NUCLEOTIDE SEQUENCE [LARGE SCALE GENOMIC DNA]</scope>
    <source>
        <strain evidence="7">DH-2019</strain>
    </source>
</reference>
<feature type="transmembrane region" description="Helical" evidence="6">
    <location>
        <begin position="415"/>
        <end position="436"/>
    </location>
</feature>
<feature type="transmembrane region" description="Helical" evidence="6">
    <location>
        <begin position="255"/>
        <end position="280"/>
    </location>
</feature>